<dbReference type="EMBL" id="CM056778">
    <property type="protein sequence ID" value="KAJ8736688.1"/>
    <property type="molecule type" value="Genomic_DNA"/>
</dbReference>
<protein>
    <submittedName>
        <fullName evidence="1">Uncharacterized protein</fullName>
    </submittedName>
</protein>
<comment type="caution">
    <text evidence="1">The sequence shown here is derived from an EMBL/GenBank/DDBJ whole genome shotgun (WGS) entry which is preliminary data.</text>
</comment>
<reference evidence="1" key="1">
    <citation type="submission" date="2023-03" db="EMBL/GenBank/DDBJ databases">
        <title>Chromosome-level genomes of two armyworms, Mythimna separata and Mythimna loreyi, provide insights into the biosynthesis and reception of sex pheromones.</title>
        <authorList>
            <person name="Zhao H."/>
        </authorList>
    </citation>
    <scope>NUCLEOTIDE SEQUENCE</scope>
    <source>
        <strain evidence="1">BeijingLab</strain>
    </source>
</reference>
<dbReference type="Proteomes" id="UP001231649">
    <property type="component" value="Chromosome 2"/>
</dbReference>
<name>A0ACC2RAP3_9NEOP</name>
<gene>
    <name evidence="1" type="ORF">PYW08_007344</name>
</gene>
<keyword evidence="2" id="KW-1185">Reference proteome</keyword>
<sequence>MNSKFFTQNLSESDERSESDAASRRSSGSEMEEELVGNSGRDSRSFRKRPKSGDGQSSSDEGKGLAPKIPTGSRGGGQSRGKGRGLTSQESTQRAARLAVEGRHPGAVSAGERPPRQSSGTPDAGADSAEEARRTFGELMVAALRDMDRKRVAKRSSKEKTVLKHATSLSEAFDKALDKSVAKLRAELQAELRAGPAGPGAVRREAVGGGTGQGQGQSQPQPQPEAGSQLLTLVQSELAAFRQQLQQQQQQFQLQIQRQLITGRSRGLPKPNYFPLLAPISPADAKRCCRITGKSYGLPSHHYIPVLLTARSSKAKCKITNVSGELGPHHYSPEINYGNRKHEILPDYRYIFPVLDGSTEAQKSLMEMLLGKQVIEDKRYVYTVQEKRCSLVFSAQMEAAVRDGDVRDVMLAKDSDTVLIKTKHGRSVSMDFKDFTEDVEMFEGEGPNAEVLKQRELEEMEERKKKRKRAAGLSSMKKIFEKKEQLAEVQELEEEKQRVERKAKKAKFEETKHDVKTFSYNTFDAHHMRSKSSIISCTSEWRDQMHPLIETWDWETFEKDITEERIVPKATKLPTPVKITPYHCDAEIYEVDRNVSEVSVPLDFVPCVNPLKPIKTRPAETVLSAVKEIPKERLIDTADVIEKLVESDKVDLLPTMENLFEVVKNIKKGKREKVAKISGLTLDINKAKTFVPGQVVNTPQGPIFVPGQTVETPTGPLFVPGLSVNTPAGPGLIPGHIVNNENTNEPFFLAGQVLQTSNGEEFVCGQTIKNKDDTYRFAEGQTVLSEEGLKFVPGKLINTGPEEVFVPGQTIMTPDGVQFVPGQTITENGGTTFTPGQNAKINNEWQFVAGQVLHQDDELHFVPGATIATPNGLKFVPGQTVAIDGETCFIPGITKTGSNNKLEFIPGTTVETIDGPKFIEGQIVHTDVGEKFMPGKTIVQADGHVEFSVAKSIEDITFSEGAPVGLPIDIKTCSLSEESLYVFGHMVQTAKGIEFYPGPRMPKLEGKVVPGRLVKNEANESRFVPGMMVEGIFVPGQIVFTENGEQFVPGQVVDTAEGPKFVPGQVVNTKSGPKFVPGQTIHTIDGPRFVPGQIIETKAGPTFIPGQVISTEDEGSRFVPGQVVDTEEGPRFVPGRVIETDDNGVTFIPGQIVQTPEGLKFVAPDLTEGEEGLEFSVQSFVVTPEELKLLKVKTNPNDTTSTKGELTIDTKMLRQLSEAGMSIGRQVPADLPAISVVLNHTKNAEALKAFVSDFGLKDDVANQLMDVITSIIEMSAHLKSEIRENHKENGLHNEMKKKNGKKRIDMPEQVDFTGGNDQSAHQEHVKNSIAAAVLAALVTAEQFEEVNNNNSKEKYQMILKSIDTILGKTIDEDLVSAMFNILQKEEDKEILREEILENSSQPKVELIKIAVNSTLRKHSFTEDDIIEKFGDYLSSENEVLGPAFKNISKIDSGLLQHVLGRISESISFVKSDREVTETLQKAIVCAVQEASSKELEVLFQDEDKQNLKELIMQSVGLARILGMREVAANLMSVVNDENSMSELASDPTSLNILKRLTVMRKLADKTPSLHSALRKLETDPTLARTDPKLRDLVRESAALMIVPEETPLMTSEDVPLNLLDPENSLAMEDFLFQRRKQKGALLIMKKGLQAVVPREASRAVLTGEVAYTVLDENGIRHFEPLHVFSALNLSQPTAHRFSMYSCPIVDDDDEDLQSFTGYCNISNNQIITRLGGWPRRYSGVLLDRENTRRRMNSLETTPSYKRYPSRSMSSSSSRSRSSCSRSPPKVEDVVVASADYSAVADDEVSLKSGDIVEVLDTKSALGSKYRGRVYCYENHFFKTRGPYMDYVKPRLDPDLDIKALASELLDASAAKHKLAVRPKKNHPRKKTVTTKTEEENRWLVRVIEDVQGGELRTRQGYVPAEVLKEKQTAERDLNAMAARRQAVVRELVETEEEFGRDMQQVVSRYMKPTDKATTPKAVFDNRELLFSNFRQICEFHNTVLLEGIKYYAGEPKMLGRALLRMEREFDKHVCYCRDEPQAQHLLATDPVVNKYFQDLADSLKDDKGIAEHLKLPIQRINDYQLLLKELVKYSKRLGEDCTDLQKALELFLSVPNRATDNKFIASIEGFRGNIYKLGRLLTHDWFTVTDAEGKARERYVFLFKARVLICKVKRVSDDRSVFVLKDIVKLPLVEIKENPAEPNKFELCQKDPPLNVTLTAHKEQTKTNWLSEIRKHASDVVALAEHAADDLQLEEPEAPPAEPQENKKKREHAEVAQEAVDTKEKRSRVEETTQVATTEEAQLKTKRKASIESEVATKISKSEVTEVSSVSEAQESVKVSSVSAAKSEVSSETKSSVTVESSKVTEKTASASEQTSQVTVVAAASEVKVAQATSVQSIQQTSVQSSTVEQSSQETKVQASSQKTSVSEQSAVQASVESTTQVAQATAAQSKTQAISVESKTQEATEYKTQSSVKETTVQETVVASQQSTNVQEVTTQQSVVEETKERTEEKLSTSGAECKQQEAGNGQTVTAEEAGEDEMSRYSRSSRLSGEYSSSSRKISSSGGRHESSSTYDSGSGLTSSYSRRESGSRLEASKYESGTGIEGTASSRYESKYSSKTEGGGKYGIESSYESKSESGSKYGIDYDSASKIDSIASKYGIESNIESKSERSDYATEGESISKIDSIANKYASKRNSIKSSGAGGIEASIEAKYESKTETSAYGLESDSVSKIDSIASKYASKRNSLKASIDGDKVESISSKTESSYETVKNGDSSYESKYSSSKKSIANGSVSTGYESARSVSKSASQDGKPLFSKTLEGQNIEPGENAVFECLLRDPADVKLTWLKDNKPLADRLMDRCSISYENDGSFKLELKHCRESDAGVYTAIAENPKGNAHCTAQLVVQELTPDERRERNALKAPYFLVALKDTEIMENTYLRFMVKVKGDPNPEVKFYRDGKEILSTSETDRVSIIRTRAERGCYELVIADVQPSDAGNYSCRALNIYGEVTTEANVTVVDDKNIFGELPPGGEGLLAKGEKPTFTWKRDGQAFDPEERFKVLLGDDEDSLALVFQHVKPEDAGLYTCVAKTSTGNISCSAELTVQGAVHELHREPEKPTLVIEHREAIVSAGASAMLELTCKGFPKPTVVFKHNGKDVEADTRHKFLYEDEETMSLVIKNVTQADAGDYQVTASNELGEDTTTMHLVVKAAPKIKKKIENQTCMVSSTHTVTIEIEGQPAPEVTFYKDGNELKSSDRIIIVKESEEIYKITIKDAKLTDTGSYSVVAKNEVNQCSDFWQWHVTSPPRVLKKMGESKVCEEKETVTFKVETESEPAPTVAWFKNKVELSESSSVKMSSVGEAHSLVITSAKRADAGEYSCEIRNVHGSTSDSCVLNVRSGPQFTQKLQDKSAKEGDVNIEFTVAVEAFPEPTVKWYLGDVEITEKKSVFTRVDSGNTHKLILKEVSAEYSGNYTCKVSNVLGEDSCSANFTVNRKPRITKSLIDMTVDAGQTLKLDVEVEGCPEPKVKWYKDGKEVNTDARIKIERDTKRLENYHLTVTLVKEEDGGEYEVRAENEFGSVSSKSTVTVHTREIHSTLNKEAIVESEVDEESKKGKKAVEDDVDKGEEKSAKLAKAETLEEKSIWDDEEDGKAKKSSVDEVDKPSRTAKKSITEPEVAEEKSFWDDAEDDKKSKKVSISEPETKPGKGKKSISEPEVAEEKSFWDDADDGKTKQPIVEEPDTPAPSKGRKSISEPEVAEEKSFWDDDDKPSKPTIEEIESTPTDTGKKSFSEPETAEEKSFWDENHNEQNKKPVVEEVVTKKDAGEKNATKPEVVEEVPIAEDIKSPKRKSVKKQSVEEPLSAETEGRVFETVTTFKTGDNGAIIMSKVSSTKSHGAIVTGPAETHTLHKMTSTSLYYDDDEFFGGRRLIQPNKPHTTSLEVEEIASHSYFLTEMGHYTIPDHVRRGTYGIIEEPQTDSEADTGSRCGRQGANRTVSIMSVSEDEMSWQNESLSREISIEDLSKSIFDIDETRKVFSKDSYVCQSSFKEDYIIGEEEEESLILKEKSQKVFENDITEKLIHISKEFDENEYKSVGKKIDNVKNRIIEELVLSPVKNFENITKEVTETTVERKRKNDAKLFKLEEEEVDDEIEALLKRSQRQRSILDDILNVEDEKAPPAVKGSSMKDGNTFESLPLVYSVEVSGSPKPTIRWLHDGKEVKPCGRVHITNDGDLYKLEIDSVQMNDAGKWQCEIVNNLGKQVQTAQLSVSPESELRKPKFTTPLEAQRVMQKEPVTLKAVCTADPQPHVSWLLNGVELQPSATIVTSADAKDLEHGLKECTFTLSIPTGRHTDTGEYTIQAKNKYGVGESSARLDILLRPEIEGLHDVTAVPFEETTFIANVRANPIAEVKWHKDGYVIQPSSRHDIVEDLANETYKLTVKKVGVDDGGVYTLVAKNEVGETSQQAKLTVHTGVPVFTKPLQKQSVKDYDDVTLKVRCDGVPKPDVLWYRDGEEVLNDERHKVTTEVGGQVDSELDIKHFAASDAGKYKVRAVSLAGEAVCEAAVTLEQKSPGFAHKLERQKDVDEGEPLELKAKLDGSPIPTAKWFKDGAPLSPDDSRVVQTALPDGTVKLNIEHVTPSDCGAYKLVISNPHGDSSALCAVAVNPTPRKPSFSQELEDVKAVVGQPLKLEARVMAFPAPEIKWFKDGLPVRPSQAVNFINQPGGLIGLSIDSCKPEDAGVYSLTVTNKLGEVASKANVEVGQKERKPAFIAELQPTKVIEGFPVKLEVKILGHPQPKLKWTHNGKEIVPDGQRVRVVSQPDGTHALLIDKATPADAGQYGVVASNDKGETASNADLTVASRADDSVPQERPRFIHGLRDLTAEEGQPLSLSAPFVGNPVPEVTWTKDGLPITPSEKIRLTCDGKRVGLEINPVELPDAGVYGIKLVNPLGEDSSEGNVNVRKVYSAPTFSQKFTDLQQLPTFDAKFPARVSGIPFPDISWYKDGAPLRHSDKYNLKRDGDACCLYVRDLTPNDAGRYKCVARNREGEASCEANLEVVDKIARKQKVEPPEFLKKIGDIEVFRGMSAKFTACATGTPEPDVEWYRNDERLFPCERIRMDKETTGLLRLTISGVDPTDVGTYRCRIYNPHGEDSCSAQLTYDTLEPHTSKRPIGDQYSDFDKMKKTGIPMPLADRPIIRSMADRHLTLGWKPSIPHGPRFPVTYQVEMCEVPDGDWFTARTGLRSCVCDIRNLEPFRDYKFRIRVENKYGVSDPSPFAITHRSKLEPDPPKFIPYLEPGIDFRPETSPYFPKDFDIERPPHDGYAQAPRFLRQEYDSQYGVKGHNVNLFWFVYGYPKPKMTYFFNDEPIDIGGRYDWSYTRNGQATLFINKMLERDAGWYEAVATNEHGQARQRVRLEVAEYPTFIRRPEEVVVLQRKTARFEARVTGVPYPDIKWYKDWQPLAPSSRIKIQFIEPDTCLLVIHDAILKDEGLYSISARNVAGSVSTSAMLHVEESEHEYSYRIREHPPRITPSLKPFGDFYDLGDELGRGVQGVVYHAAERLNGRNYAAKIMHGHSALKPFMKNELDIMNLLNDRHLIRLYDAYEHEHTLALVTELAGGGELVRDRLLRSQGYTEREIAGYIRQLLRGVKYMHDNSIAHLGLTIGELLLSHAGSDELKICDFGLSRKIMFNKHASLDYGMPEFVAPEVASGEGVSFAADMWSIGIITYILLSGHSPFRGINDRETLTRIREGRWEWHDEEWWSRLSTESRDFISKLLIFNWHERMDVNTALSHPWLSLADKIYQEEYQITTDRLRNYYNLYRDWTSNAQCRNWFRRKPLSGAYEHPSKMVYPPGETYTPEATPEPRPPHDREPGEFDINFKQWDHPDWEVSAKSESHYQNGPDTYLLQLRDTQFPVRLREYMKVACDRSPGYSLNVFDTYDPRTPIIRERRRFTDIMDEEIDDERRERINNYGTESYTIRRLRHELGTRLDSYAEAQALMESKKDGQLPFFREKPQLLPVREGESAQLSCLAVGDPKPAVTWFKNDMVIAEGQRITIVEDEDGRSTLKFEPAKHHDIGFYKVVARNKVGQTVARTRIVEATTPDAPDSPTAAEVSDTEVLLRWKQPKYDGNSTVICYSLQYKAGDSVEWKDVAKNIDHEFFVVRNLSPDTSYQFRLSSCNRIGWSDKGIPTNLVKTKTSGAPKIEVTKAMRHLQQMTESGLEVTLDENKPKLDYSIEDRPVEWVSSQQFTERYSFISELWRGKFSIVVKGVDKTNDNVVVSKILEQRPDTEVQIQREFECLRRLRHERISNLLAAYQAPGSSVSALILEKLQGADILTYLSSRHDYTEQMVATIVTQILDGLQYLHWRGYCHLDLQPDNVVMASVRSIQVKLVDFGSAHKVTKLGTSVPQVGELEYKAPEIINDEPAYPQTDIWGVGVLTYIMLSGVSPFKGSDDQETKQNISFVRYRFEHLYKEITQEATRFIMFLFKKVPLKRPLAEECYEHRWLTQSDFMNKKRERARFLGNRLKEFSDSYHERKAREASQADTVAAAFGGARTLTRSNSIQDELLTNFSSR</sequence>
<accession>A0ACC2RAP3</accession>
<organism evidence="1 2">
    <name type="scientific">Mythimna loreyi</name>
    <dbReference type="NCBI Taxonomy" id="667449"/>
    <lineage>
        <taxon>Eukaryota</taxon>
        <taxon>Metazoa</taxon>
        <taxon>Ecdysozoa</taxon>
        <taxon>Arthropoda</taxon>
        <taxon>Hexapoda</taxon>
        <taxon>Insecta</taxon>
        <taxon>Pterygota</taxon>
        <taxon>Neoptera</taxon>
        <taxon>Endopterygota</taxon>
        <taxon>Lepidoptera</taxon>
        <taxon>Glossata</taxon>
        <taxon>Ditrysia</taxon>
        <taxon>Noctuoidea</taxon>
        <taxon>Noctuidae</taxon>
        <taxon>Noctuinae</taxon>
        <taxon>Hadenini</taxon>
        <taxon>Mythimna</taxon>
    </lineage>
</organism>
<evidence type="ECO:0000313" key="1">
    <source>
        <dbReference type="EMBL" id="KAJ8736688.1"/>
    </source>
</evidence>
<evidence type="ECO:0000313" key="2">
    <source>
        <dbReference type="Proteomes" id="UP001231649"/>
    </source>
</evidence>
<proteinExistence type="predicted"/>